<name>A0A2P4QT64_RHIID</name>
<comment type="caution">
    <text evidence="1">The sequence shown here is derived from an EMBL/GenBank/DDBJ whole genome shotgun (WGS) entry which is preliminary data.</text>
</comment>
<organism evidence="1 2">
    <name type="scientific">Rhizophagus irregularis (strain DAOM 181602 / DAOM 197198 / MUCL 43194)</name>
    <name type="common">Arbuscular mycorrhizal fungus</name>
    <name type="synonym">Glomus intraradices</name>
    <dbReference type="NCBI Taxonomy" id="747089"/>
    <lineage>
        <taxon>Eukaryota</taxon>
        <taxon>Fungi</taxon>
        <taxon>Fungi incertae sedis</taxon>
        <taxon>Mucoromycota</taxon>
        <taxon>Glomeromycotina</taxon>
        <taxon>Glomeromycetes</taxon>
        <taxon>Glomerales</taxon>
        <taxon>Glomeraceae</taxon>
        <taxon>Rhizophagus</taxon>
    </lineage>
</organism>
<evidence type="ECO:0000313" key="1">
    <source>
        <dbReference type="EMBL" id="POG80802.1"/>
    </source>
</evidence>
<dbReference type="AlphaFoldDB" id="A0A2P4QT64"/>
<gene>
    <name evidence="1" type="ORF">GLOIN_2v1764048</name>
</gene>
<keyword evidence="2" id="KW-1185">Reference proteome</keyword>
<proteinExistence type="predicted"/>
<dbReference type="Proteomes" id="UP000018888">
    <property type="component" value="Unassembled WGS sequence"/>
</dbReference>
<dbReference type="EMBL" id="AUPC02000015">
    <property type="protein sequence ID" value="POG80802.1"/>
    <property type="molecule type" value="Genomic_DNA"/>
</dbReference>
<reference evidence="1 2" key="1">
    <citation type="journal article" date="2013" name="Proc. Natl. Acad. Sci. U.S.A.">
        <title>Genome of an arbuscular mycorrhizal fungus provides insight into the oldest plant symbiosis.</title>
        <authorList>
            <person name="Tisserant E."/>
            <person name="Malbreil M."/>
            <person name="Kuo A."/>
            <person name="Kohler A."/>
            <person name="Symeonidi A."/>
            <person name="Balestrini R."/>
            <person name="Charron P."/>
            <person name="Duensing N."/>
            <person name="Frei Dit Frey N."/>
            <person name="Gianinazzi-Pearson V."/>
            <person name="Gilbert L.B."/>
            <person name="Handa Y."/>
            <person name="Herr J.R."/>
            <person name="Hijri M."/>
            <person name="Koul R."/>
            <person name="Kawaguchi M."/>
            <person name="Krajinski F."/>
            <person name="Lammers P.J."/>
            <person name="Masclaux F.G."/>
            <person name="Murat C."/>
            <person name="Morin E."/>
            <person name="Ndikumana S."/>
            <person name="Pagni M."/>
            <person name="Petitpierre D."/>
            <person name="Requena N."/>
            <person name="Rosikiewicz P."/>
            <person name="Riley R."/>
            <person name="Saito K."/>
            <person name="San Clemente H."/>
            <person name="Shapiro H."/>
            <person name="van Tuinen D."/>
            <person name="Becard G."/>
            <person name="Bonfante P."/>
            <person name="Paszkowski U."/>
            <person name="Shachar-Hill Y.Y."/>
            <person name="Tuskan G.A."/>
            <person name="Young P.W."/>
            <person name="Sanders I.R."/>
            <person name="Henrissat B."/>
            <person name="Rensing S.A."/>
            <person name="Grigoriev I.V."/>
            <person name="Corradi N."/>
            <person name="Roux C."/>
            <person name="Martin F."/>
        </authorList>
    </citation>
    <scope>NUCLEOTIDE SEQUENCE [LARGE SCALE GENOMIC DNA]</scope>
    <source>
        <strain evidence="1 2">DAOM 197198</strain>
    </source>
</reference>
<reference evidence="1 2" key="2">
    <citation type="journal article" date="2018" name="New Phytol.">
        <title>High intraspecific genome diversity in the model arbuscular mycorrhizal symbiont Rhizophagus irregularis.</title>
        <authorList>
            <person name="Chen E.C.H."/>
            <person name="Morin E."/>
            <person name="Beaudet D."/>
            <person name="Noel J."/>
            <person name="Yildirir G."/>
            <person name="Ndikumana S."/>
            <person name="Charron P."/>
            <person name="St-Onge C."/>
            <person name="Giorgi J."/>
            <person name="Kruger M."/>
            <person name="Marton T."/>
            <person name="Ropars J."/>
            <person name="Grigoriev I.V."/>
            <person name="Hainaut M."/>
            <person name="Henrissat B."/>
            <person name="Roux C."/>
            <person name="Martin F."/>
            <person name="Corradi N."/>
        </authorList>
    </citation>
    <scope>NUCLEOTIDE SEQUENCE [LARGE SCALE GENOMIC DNA]</scope>
    <source>
        <strain evidence="1 2">DAOM 197198</strain>
    </source>
</reference>
<accession>A0A2P4QT64</accession>
<sequence length="183" mass="21532">MSVSLNSKSCPVPILFFPFDDREDCKNRLTMIDGQKYCDTCLFIHIKITIDIIDISTDTRPFASYSWFPVYSSLDDRLFSGWIKSTLTNKTISILCLPWWDTCGQCRVCDKHLGFISDCQKWCQYCLIIYIGCRYCLTTNIIFGITESFITFKFNDDIINMEEFLEVTKINTNNYHQLVYFWI</sequence>
<evidence type="ECO:0000313" key="2">
    <source>
        <dbReference type="Proteomes" id="UP000018888"/>
    </source>
</evidence>
<protein>
    <submittedName>
        <fullName evidence="1">Uncharacterized protein</fullName>
    </submittedName>
</protein>